<dbReference type="STRING" id="579137.Metvu_0419"/>
<dbReference type="InterPro" id="IPR007166">
    <property type="entry name" value="Class3_signal_pept_motif"/>
</dbReference>
<protein>
    <recommendedName>
        <fullName evidence="4">Class III signal peptide-containing protein</fullName>
    </recommendedName>
</protein>
<dbReference type="KEGG" id="mvu:Metvu_0419"/>
<dbReference type="GeneID" id="8512752"/>
<dbReference type="HOGENOM" id="CLU_197251_2_0_2"/>
<dbReference type="Pfam" id="PF04021">
    <property type="entry name" value="Class_IIIsignal"/>
    <property type="match status" value="1"/>
</dbReference>
<evidence type="ECO:0000313" key="2">
    <source>
        <dbReference type="EMBL" id="ACX72279.1"/>
    </source>
</evidence>
<reference evidence="2" key="1">
    <citation type="submission" date="2009-10" db="EMBL/GenBank/DDBJ databases">
        <title>Complete sequence of chromosome of Methanocaldococcus vulcanius M7.</title>
        <authorList>
            <consortium name="US DOE Joint Genome Institute"/>
            <person name="Lucas S."/>
            <person name="Copeland A."/>
            <person name="Lapidus A."/>
            <person name="Glavina del Rio T."/>
            <person name="Dalin E."/>
            <person name="Tice H."/>
            <person name="Bruce D."/>
            <person name="Goodwin L."/>
            <person name="Pitluck S."/>
            <person name="Lcollab F.I."/>
            <person name="Brettin T."/>
            <person name="Detter J.C."/>
            <person name="Han C."/>
            <person name="Tapia R."/>
            <person name="Kuske C.R."/>
            <person name="Schmutz J."/>
            <person name="Larimer F."/>
            <person name="Land M."/>
            <person name="Hauser L."/>
            <person name="Kyrpides N."/>
            <person name="Ovchinikova G."/>
            <person name="Sieprawska-Lupa M."/>
            <person name="Whitman W.B."/>
            <person name="Woyke T."/>
        </authorList>
    </citation>
    <scope>NUCLEOTIDE SEQUENCE [LARGE SCALE GENOMIC DNA]</scope>
    <source>
        <strain evidence="2">M7</strain>
    </source>
</reference>
<name>C9RFC7_METVM</name>
<dbReference type="eggNOG" id="arCOG05082">
    <property type="taxonomic scope" value="Archaea"/>
</dbReference>
<dbReference type="AlphaFoldDB" id="C9RFC7"/>
<dbReference type="Proteomes" id="UP000002063">
    <property type="component" value="Chromosome"/>
</dbReference>
<keyword evidence="1" id="KW-1133">Transmembrane helix</keyword>
<organism evidence="2 3">
    <name type="scientific">Methanocaldococcus vulcanius (strain ATCC 700851 / DSM 12094 / M7)</name>
    <name type="common">Methanococcus vulcanius</name>
    <dbReference type="NCBI Taxonomy" id="579137"/>
    <lineage>
        <taxon>Archaea</taxon>
        <taxon>Methanobacteriati</taxon>
        <taxon>Methanobacteriota</taxon>
        <taxon>Methanomada group</taxon>
        <taxon>Methanococci</taxon>
        <taxon>Methanococcales</taxon>
        <taxon>Methanocaldococcaceae</taxon>
        <taxon>Methanocaldococcus</taxon>
    </lineage>
</organism>
<proteinExistence type="predicted"/>
<accession>C9RFC7</accession>
<keyword evidence="1" id="KW-0812">Transmembrane</keyword>
<evidence type="ECO:0000256" key="1">
    <source>
        <dbReference type="SAM" id="Phobius"/>
    </source>
</evidence>
<evidence type="ECO:0000313" key="3">
    <source>
        <dbReference type="Proteomes" id="UP000002063"/>
    </source>
</evidence>
<feature type="transmembrane region" description="Helical" evidence="1">
    <location>
        <begin position="28"/>
        <end position="47"/>
    </location>
</feature>
<sequence length="76" mass="8387">MKKDIVYKAILKLSKSIKSDKGQISLEFSLLAMVVIVSAIIVSYYLIKSAIYTKDTNMEVINQSSNVAESVLTNVS</sequence>
<keyword evidence="1" id="KW-0472">Membrane</keyword>
<dbReference type="RefSeq" id="WP_012819823.1">
    <property type="nucleotide sequence ID" value="NC_013407.1"/>
</dbReference>
<evidence type="ECO:0008006" key="4">
    <source>
        <dbReference type="Google" id="ProtNLM"/>
    </source>
</evidence>
<dbReference type="EMBL" id="CP001787">
    <property type="protein sequence ID" value="ACX72279.1"/>
    <property type="molecule type" value="Genomic_DNA"/>
</dbReference>
<keyword evidence="3" id="KW-1185">Reference proteome</keyword>
<gene>
    <name evidence="2" type="ordered locus">Metvu_0419</name>
</gene>